<organism evidence="1 2">
    <name type="scientific">Candidatus Staskawiczbacteria bacterium RIFOXYB1_FULL_37_44</name>
    <dbReference type="NCBI Taxonomy" id="1802223"/>
    <lineage>
        <taxon>Bacteria</taxon>
        <taxon>Candidatus Staskawicziibacteriota</taxon>
    </lineage>
</organism>
<accession>A0A1G2IXP0</accession>
<protein>
    <recommendedName>
        <fullName evidence="3">UDP-N-acetylglucosamine 2-epimerase domain-containing protein</fullName>
    </recommendedName>
</protein>
<reference evidence="1 2" key="1">
    <citation type="journal article" date="2016" name="Nat. Commun.">
        <title>Thousands of microbial genomes shed light on interconnected biogeochemical processes in an aquifer system.</title>
        <authorList>
            <person name="Anantharaman K."/>
            <person name="Brown C.T."/>
            <person name="Hug L.A."/>
            <person name="Sharon I."/>
            <person name="Castelle C.J."/>
            <person name="Probst A.J."/>
            <person name="Thomas B.C."/>
            <person name="Singh A."/>
            <person name="Wilkins M.J."/>
            <person name="Karaoz U."/>
            <person name="Brodie E.L."/>
            <person name="Williams K.H."/>
            <person name="Hubbard S.S."/>
            <person name="Banfield J.F."/>
        </authorList>
    </citation>
    <scope>NUCLEOTIDE SEQUENCE [LARGE SCALE GENOMIC DNA]</scope>
</reference>
<dbReference type="AlphaFoldDB" id="A0A1G2IXP0"/>
<evidence type="ECO:0000313" key="1">
    <source>
        <dbReference type="EMBL" id="OGZ79615.1"/>
    </source>
</evidence>
<evidence type="ECO:0008006" key="3">
    <source>
        <dbReference type="Google" id="ProtNLM"/>
    </source>
</evidence>
<dbReference type="STRING" id="1802223.A2358_01465"/>
<comment type="caution">
    <text evidence="1">The sequence shown here is derived from an EMBL/GenBank/DDBJ whole genome shotgun (WGS) entry which is preliminary data.</text>
</comment>
<gene>
    <name evidence="1" type="ORF">A2358_01465</name>
</gene>
<evidence type="ECO:0000313" key="2">
    <source>
        <dbReference type="Proteomes" id="UP000178650"/>
    </source>
</evidence>
<sequence>MKILFYTHTPRAFRTTLIGYLYELCQIHEVVLLAEKLDQETETALKRKDLFPRLSKIITVEQFTGRKRGLLAKNKYFFTLAKEVVLSHMPDVVILASDFHPFELYLARFAKKNGALVITTQAFFSMVDWSETSRIADLSNAHLKLSAMMPLKIRLFLIKCREYFGHFLYYWFLPASNLQKPFLGESSLNLHRGWVGMRDSDCQTVFSKIDYDIYSRIYLKCGVPVEKMFILPHPLQLEAREFFEKIYFSKFKKEKNGRKIASVMLSSQKALGFHKDNLLPIPPLEREKKWSQAIKLMSQILEGWQIYIKPHPSTKNIDHLKEVFEQISSDIKVTDPKEPVDKYIEMADVVVELPPSLGTSLFTALLQCPEKPIISLDLYNELAGDGYKNFPGVEYIDAENKFATVLKEIKEDKYRKNNFSSNNSKSELWPLEFENIEKLIDYLTKKPRKLKSPD</sequence>
<dbReference type="Proteomes" id="UP000178650">
    <property type="component" value="Unassembled WGS sequence"/>
</dbReference>
<name>A0A1G2IXP0_9BACT</name>
<dbReference type="EMBL" id="MHPJ01000001">
    <property type="protein sequence ID" value="OGZ79615.1"/>
    <property type="molecule type" value="Genomic_DNA"/>
</dbReference>
<proteinExistence type="predicted"/>